<dbReference type="Pfam" id="PF02518">
    <property type="entry name" value="HATPase_c"/>
    <property type="match status" value="1"/>
</dbReference>
<name>A0A1I3T0U9_9FLAO</name>
<dbReference type="PROSITE" id="PS50109">
    <property type="entry name" value="HIS_KIN"/>
    <property type="match status" value="1"/>
</dbReference>
<keyword evidence="9" id="KW-0472">Membrane</keyword>
<dbReference type="Proteomes" id="UP000243887">
    <property type="component" value="Unassembled WGS sequence"/>
</dbReference>
<keyword evidence="12" id="KW-1185">Reference proteome</keyword>
<dbReference type="CDD" id="cd00082">
    <property type="entry name" value="HisKA"/>
    <property type="match status" value="1"/>
</dbReference>
<feature type="domain" description="Histidine kinase" evidence="10">
    <location>
        <begin position="181"/>
        <end position="383"/>
    </location>
</feature>
<evidence type="ECO:0000256" key="7">
    <source>
        <dbReference type="ARBA" id="ARBA00022840"/>
    </source>
</evidence>
<keyword evidence="9" id="KW-1133">Transmembrane helix</keyword>
<comment type="catalytic activity">
    <reaction evidence="1">
        <text>ATP + protein L-histidine = ADP + protein N-phospho-L-histidine.</text>
        <dbReference type="EC" id="2.7.13.3"/>
    </reaction>
</comment>
<reference evidence="12" key="1">
    <citation type="submission" date="2016-10" db="EMBL/GenBank/DDBJ databases">
        <authorList>
            <person name="Varghese N."/>
            <person name="Submissions S."/>
        </authorList>
    </citation>
    <scope>NUCLEOTIDE SEQUENCE [LARGE SCALE GENOMIC DNA]</scope>
    <source>
        <strain evidence="12">DSM 26542</strain>
    </source>
</reference>
<sequence>MLSSSKKTIYRWIFILSSLIVLILILWNTYSFFQTFKEEERLKMEIWASALKTLNDANLSDTELELPLMILTSNTTIPIVQTTESDSIISMSNIDEKITSDPHKATDFLNKLKSQNTPIEIVFGQSTQYLYYGNSSLLIKLTYYPSVLVLLFLIFSLMIFSFYRASRMALQNKLWAGMAKETAHQIGTPLSSLLGWVEIMKLDQVDETTVSEIEKDVSRLEFIANRFSKIGSKPQLKELDVIAETKSTFEYIQSRSSKQITFSFHAPNETILIPLNKDLHGWTIENLIKNAIDAMKGKGEINLTILKDGKYLKILVTDSGGGILKSNFKKIFEPGFTTKKRGWGLGLSLTKRIVEEFQNGTVKVLSSEIGKGTTFCITYKNNA</sequence>
<dbReference type="InterPro" id="IPR003594">
    <property type="entry name" value="HATPase_dom"/>
</dbReference>
<dbReference type="InterPro" id="IPR036890">
    <property type="entry name" value="HATPase_C_sf"/>
</dbReference>
<keyword evidence="6 11" id="KW-0418">Kinase</keyword>
<dbReference type="CDD" id="cd00075">
    <property type="entry name" value="HATPase"/>
    <property type="match status" value="1"/>
</dbReference>
<dbReference type="GO" id="GO:0005524">
    <property type="term" value="F:ATP binding"/>
    <property type="evidence" value="ECO:0007669"/>
    <property type="project" value="UniProtKB-KW"/>
</dbReference>
<evidence type="ECO:0000256" key="5">
    <source>
        <dbReference type="ARBA" id="ARBA00022741"/>
    </source>
</evidence>
<feature type="transmembrane region" description="Helical" evidence="9">
    <location>
        <begin position="143"/>
        <end position="163"/>
    </location>
</feature>
<evidence type="ECO:0000256" key="8">
    <source>
        <dbReference type="ARBA" id="ARBA00023012"/>
    </source>
</evidence>
<evidence type="ECO:0000256" key="3">
    <source>
        <dbReference type="ARBA" id="ARBA00022553"/>
    </source>
</evidence>
<keyword evidence="7" id="KW-0067">ATP-binding</keyword>
<dbReference type="SUPFAM" id="SSF55874">
    <property type="entry name" value="ATPase domain of HSP90 chaperone/DNA topoisomerase II/histidine kinase"/>
    <property type="match status" value="1"/>
</dbReference>
<keyword evidence="9" id="KW-0812">Transmembrane</keyword>
<evidence type="ECO:0000313" key="11">
    <source>
        <dbReference type="EMBL" id="SFJ64738.1"/>
    </source>
</evidence>
<keyword evidence="5" id="KW-0547">Nucleotide-binding</keyword>
<dbReference type="OrthoDB" id="9815750at2"/>
<feature type="transmembrane region" description="Helical" evidence="9">
    <location>
        <begin position="12"/>
        <end position="33"/>
    </location>
</feature>
<dbReference type="InterPro" id="IPR003661">
    <property type="entry name" value="HisK_dim/P_dom"/>
</dbReference>
<dbReference type="AlphaFoldDB" id="A0A1I3T0U9"/>
<evidence type="ECO:0000256" key="4">
    <source>
        <dbReference type="ARBA" id="ARBA00022679"/>
    </source>
</evidence>
<dbReference type="Gene3D" id="3.30.565.10">
    <property type="entry name" value="Histidine kinase-like ATPase, C-terminal domain"/>
    <property type="match status" value="1"/>
</dbReference>
<evidence type="ECO:0000256" key="1">
    <source>
        <dbReference type="ARBA" id="ARBA00000085"/>
    </source>
</evidence>
<evidence type="ECO:0000313" key="12">
    <source>
        <dbReference type="Proteomes" id="UP000243887"/>
    </source>
</evidence>
<proteinExistence type="predicted"/>
<dbReference type="InterPro" id="IPR004358">
    <property type="entry name" value="Sig_transdc_His_kin-like_C"/>
</dbReference>
<evidence type="ECO:0000256" key="2">
    <source>
        <dbReference type="ARBA" id="ARBA00012438"/>
    </source>
</evidence>
<evidence type="ECO:0000259" key="10">
    <source>
        <dbReference type="PROSITE" id="PS50109"/>
    </source>
</evidence>
<dbReference type="EMBL" id="FORU01000012">
    <property type="protein sequence ID" value="SFJ64738.1"/>
    <property type="molecule type" value="Genomic_DNA"/>
</dbReference>
<dbReference type="STRING" id="1150112.SAMN04487893_11235"/>
<keyword evidence="8" id="KW-0902">Two-component regulatory system</keyword>
<dbReference type="SMART" id="SM00387">
    <property type="entry name" value="HATPase_c"/>
    <property type="match status" value="1"/>
</dbReference>
<gene>
    <name evidence="11" type="ORF">SAMN04487893_11235</name>
</gene>
<keyword evidence="4" id="KW-0808">Transferase</keyword>
<dbReference type="RefSeq" id="WP_090679907.1">
    <property type="nucleotide sequence ID" value="NZ_FORU01000012.1"/>
</dbReference>
<dbReference type="EC" id="2.7.13.3" evidence="2"/>
<dbReference type="PRINTS" id="PR00344">
    <property type="entry name" value="BCTRLSENSOR"/>
</dbReference>
<evidence type="ECO:0000256" key="6">
    <source>
        <dbReference type="ARBA" id="ARBA00022777"/>
    </source>
</evidence>
<protein>
    <recommendedName>
        <fullName evidence="2">histidine kinase</fullName>
        <ecNumber evidence="2">2.7.13.3</ecNumber>
    </recommendedName>
</protein>
<evidence type="ECO:0000256" key="9">
    <source>
        <dbReference type="SAM" id="Phobius"/>
    </source>
</evidence>
<keyword evidence="3" id="KW-0597">Phosphoprotein</keyword>
<dbReference type="PANTHER" id="PTHR43065">
    <property type="entry name" value="SENSOR HISTIDINE KINASE"/>
    <property type="match status" value="1"/>
</dbReference>
<accession>A0A1I3T0U9</accession>
<dbReference type="PANTHER" id="PTHR43065:SF10">
    <property type="entry name" value="PEROXIDE STRESS-ACTIVATED HISTIDINE KINASE MAK3"/>
    <property type="match status" value="1"/>
</dbReference>
<dbReference type="InterPro" id="IPR005467">
    <property type="entry name" value="His_kinase_dom"/>
</dbReference>
<organism evidence="11 12">
    <name type="scientific">Myroides guanonis</name>
    <dbReference type="NCBI Taxonomy" id="1150112"/>
    <lineage>
        <taxon>Bacteria</taxon>
        <taxon>Pseudomonadati</taxon>
        <taxon>Bacteroidota</taxon>
        <taxon>Flavobacteriia</taxon>
        <taxon>Flavobacteriales</taxon>
        <taxon>Flavobacteriaceae</taxon>
        <taxon>Myroides</taxon>
    </lineage>
</organism>
<dbReference type="GO" id="GO:0000155">
    <property type="term" value="F:phosphorelay sensor kinase activity"/>
    <property type="evidence" value="ECO:0007669"/>
    <property type="project" value="InterPro"/>
</dbReference>